<dbReference type="Proteomes" id="UP001501734">
    <property type="component" value="Unassembled WGS sequence"/>
</dbReference>
<accession>A0ABP7VQX7</accession>
<protein>
    <recommendedName>
        <fullName evidence="1">Restriction endonuclease type II NgoFVII C-terminal B3-like DNA-binding domain-containing protein</fullName>
    </recommendedName>
</protein>
<gene>
    <name evidence="2" type="ORF">GCM10022410_17400</name>
</gene>
<dbReference type="EMBL" id="BAABDL010000089">
    <property type="protein sequence ID" value="GAA4072381.1"/>
    <property type="molecule type" value="Genomic_DNA"/>
</dbReference>
<sequence>MGNYFWHDQPNSRQSDYIEMLKMIGSLSKLFSDSSDPYLYYRAHENLFCQVFNAKNLARGDVSFDAIADKMGIGLKTFLHGNGRTFQKVAEFNSDSDLIRALQPKLEDVVYKVAELRNRRIRLTEDITNINQNIYHVVTREKGKMNITETAMDYIDISSIRLAKKQSKNTIKFKDKYNEYSFSLSKNTLLKRFDTTKSEIITQFEVEILDDPFNFLKSHHVLSQTAIQSNLEDDDFIILPLYSPSTKNVEQKSGLNQWNAGGRARNINEVYIPIPAWIHRTFNEFFVYSRLYQGQSAKDSPSFNIELPNGEIMLSKVAQSGGKALMSNPNKVLGKWILRDILKLKEGTLVTMDMLDEIGIDSVKLTKKSDDYYYLDFLESGSYEEFEENHKE</sequence>
<keyword evidence="3" id="KW-1185">Reference proteome</keyword>
<dbReference type="RefSeq" id="WP_344912282.1">
    <property type="nucleotide sequence ID" value="NZ_BAABDL010000089.1"/>
</dbReference>
<evidence type="ECO:0000313" key="2">
    <source>
        <dbReference type="EMBL" id="GAA4072381.1"/>
    </source>
</evidence>
<evidence type="ECO:0000313" key="3">
    <source>
        <dbReference type="Proteomes" id="UP001501734"/>
    </source>
</evidence>
<dbReference type="Pfam" id="PF20731">
    <property type="entry name" value="RE_NgoFVII_C"/>
    <property type="match status" value="1"/>
</dbReference>
<dbReference type="InterPro" id="IPR048923">
    <property type="entry name" value="RE_NgoFVII_C"/>
</dbReference>
<comment type="caution">
    <text evidence="2">The sequence shown here is derived from an EMBL/GenBank/DDBJ whole genome shotgun (WGS) entry which is preliminary data.</text>
</comment>
<feature type="domain" description="Restriction endonuclease type II NgoFVII C-terminal B3-like DNA-binding" evidence="1">
    <location>
        <begin position="247"/>
        <end position="367"/>
    </location>
</feature>
<proteinExistence type="predicted"/>
<organism evidence="2 3">
    <name type="scientific">Amphibacillus indicireducens</name>
    <dbReference type="NCBI Taxonomy" id="1076330"/>
    <lineage>
        <taxon>Bacteria</taxon>
        <taxon>Bacillati</taxon>
        <taxon>Bacillota</taxon>
        <taxon>Bacilli</taxon>
        <taxon>Bacillales</taxon>
        <taxon>Bacillaceae</taxon>
        <taxon>Amphibacillus</taxon>
    </lineage>
</organism>
<evidence type="ECO:0000259" key="1">
    <source>
        <dbReference type="Pfam" id="PF20731"/>
    </source>
</evidence>
<reference evidence="3" key="1">
    <citation type="journal article" date="2019" name="Int. J. Syst. Evol. Microbiol.">
        <title>The Global Catalogue of Microorganisms (GCM) 10K type strain sequencing project: providing services to taxonomists for standard genome sequencing and annotation.</title>
        <authorList>
            <consortium name="The Broad Institute Genomics Platform"/>
            <consortium name="The Broad Institute Genome Sequencing Center for Infectious Disease"/>
            <person name="Wu L."/>
            <person name="Ma J."/>
        </authorList>
    </citation>
    <scope>NUCLEOTIDE SEQUENCE [LARGE SCALE GENOMIC DNA]</scope>
    <source>
        <strain evidence="3">JCM 17250</strain>
    </source>
</reference>
<name>A0ABP7VQX7_9BACI</name>